<organism evidence="1 2">
    <name type="scientific">Prorocentrum cordatum</name>
    <dbReference type="NCBI Taxonomy" id="2364126"/>
    <lineage>
        <taxon>Eukaryota</taxon>
        <taxon>Sar</taxon>
        <taxon>Alveolata</taxon>
        <taxon>Dinophyceae</taxon>
        <taxon>Prorocentrales</taxon>
        <taxon>Prorocentraceae</taxon>
        <taxon>Prorocentrum</taxon>
    </lineage>
</organism>
<sequence length="103" mass="11441">MLYICILQSCIELVLTYDTNIGDIDTFNIGPLIIHCARSLLTVFIVILVCLRESPCCASPFLRGALLAVSERPLRSIVEVFQAFRVNACDSVLMETLINSCML</sequence>
<dbReference type="EMBL" id="CAUYUJ010003313">
    <property type="protein sequence ID" value="CAK0804761.1"/>
    <property type="molecule type" value="Genomic_DNA"/>
</dbReference>
<protein>
    <submittedName>
        <fullName evidence="1">Uncharacterized protein</fullName>
    </submittedName>
</protein>
<dbReference type="Proteomes" id="UP001189429">
    <property type="component" value="Unassembled WGS sequence"/>
</dbReference>
<evidence type="ECO:0000313" key="1">
    <source>
        <dbReference type="EMBL" id="CAK0804761.1"/>
    </source>
</evidence>
<gene>
    <name evidence="1" type="ORF">PCOR1329_LOCUS11460</name>
</gene>
<proteinExistence type="predicted"/>
<reference evidence="1" key="1">
    <citation type="submission" date="2023-10" db="EMBL/GenBank/DDBJ databases">
        <authorList>
            <person name="Chen Y."/>
            <person name="Shah S."/>
            <person name="Dougan E. K."/>
            <person name="Thang M."/>
            <person name="Chan C."/>
        </authorList>
    </citation>
    <scope>NUCLEOTIDE SEQUENCE [LARGE SCALE GENOMIC DNA]</scope>
</reference>
<accession>A0ABN9QIP5</accession>
<evidence type="ECO:0000313" key="2">
    <source>
        <dbReference type="Proteomes" id="UP001189429"/>
    </source>
</evidence>
<name>A0ABN9QIP5_9DINO</name>
<comment type="caution">
    <text evidence="1">The sequence shown here is derived from an EMBL/GenBank/DDBJ whole genome shotgun (WGS) entry which is preliminary data.</text>
</comment>
<keyword evidence="2" id="KW-1185">Reference proteome</keyword>